<evidence type="ECO:0000256" key="1">
    <source>
        <dbReference type="SAM" id="MobiDB-lite"/>
    </source>
</evidence>
<evidence type="ECO:0008006" key="5">
    <source>
        <dbReference type="Google" id="ProtNLM"/>
    </source>
</evidence>
<accession>A0ABW3WWD5</accession>
<protein>
    <recommendedName>
        <fullName evidence="5">Translation initiation factor IF-2</fullName>
    </recommendedName>
</protein>
<feature type="compositionally biased region" description="Basic and acidic residues" evidence="1">
    <location>
        <begin position="97"/>
        <end position="117"/>
    </location>
</feature>
<feature type="compositionally biased region" description="Pro residues" evidence="1">
    <location>
        <begin position="118"/>
        <end position="128"/>
    </location>
</feature>
<keyword evidence="2" id="KW-0732">Signal</keyword>
<dbReference type="EMBL" id="JBHTND010000003">
    <property type="protein sequence ID" value="MFD1300564.1"/>
    <property type="molecule type" value="Genomic_DNA"/>
</dbReference>
<dbReference type="Proteomes" id="UP001597176">
    <property type="component" value="Unassembled WGS sequence"/>
</dbReference>
<organism evidence="3 4">
    <name type="scientific">Methylobacterium marchantiae</name>
    <dbReference type="NCBI Taxonomy" id="600331"/>
    <lineage>
        <taxon>Bacteria</taxon>
        <taxon>Pseudomonadati</taxon>
        <taxon>Pseudomonadota</taxon>
        <taxon>Alphaproteobacteria</taxon>
        <taxon>Hyphomicrobiales</taxon>
        <taxon>Methylobacteriaceae</taxon>
        <taxon>Methylobacterium</taxon>
    </lineage>
</organism>
<sequence length="174" mass="19362">MAPNPFPSSTRRRMPRILSGFAALTLCALPALAADFPEPGPYGPPREFQGERRPPPPNAEFGFERGAPRTIEPCRTVIRRRLTPEGEEVMKRVTVCEERPERLPFEREAEDGYREPRPVPPRLLPPRGIPSDYGAEDGPGRDGDVDGRSAERFSGEDRLSEEPPLDGRGTDPGY</sequence>
<gene>
    <name evidence="3" type="ORF">ACFQ4G_03055</name>
</gene>
<feature type="compositionally biased region" description="Basic and acidic residues" evidence="1">
    <location>
        <begin position="138"/>
        <end position="161"/>
    </location>
</feature>
<evidence type="ECO:0000313" key="3">
    <source>
        <dbReference type="EMBL" id="MFD1300564.1"/>
    </source>
</evidence>
<reference evidence="4" key="1">
    <citation type="journal article" date="2019" name="Int. J. Syst. Evol. Microbiol.">
        <title>The Global Catalogue of Microorganisms (GCM) 10K type strain sequencing project: providing services to taxonomists for standard genome sequencing and annotation.</title>
        <authorList>
            <consortium name="The Broad Institute Genomics Platform"/>
            <consortium name="The Broad Institute Genome Sequencing Center for Infectious Disease"/>
            <person name="Wu L."/>
            <person name="Ma J."/>
        </authorList>
    </citation>
    <scope>NUCLEOTIDE SEQUENCE [LARGE SCALE GENOMIC DNA]</scope>
    <source>
        <strain evidence="4">CCUG 56108</strain>
    </source>
</reference>
<proteinExistence type="predicted"/>
<feature type="region of interest" description="Disordered" evidence="1">
    <location>
        <begin position="36"/>
        <end position="70"/>
    </location>
</feature>
<feature type="signal peptide" evidence="2">
    <location>
        <begin position="1"/>
        <end position="33"/>
    </location>
</feature>
<feature type="chain" id="PRO_5045104040" description="Translation initiation factor IF-2" evidence="2">
    <location>
        <begin position="34"/>
        <end position="174"/>
    </location>
</feature>
<name>A0ABW3WWD5_9HYPH</name>
<dbReference type="RefSeq" id="WP_238203671.1">
    <property type="nucleotide sequence ID" value="NZ_JBHTND010000003.1"/>
</dbReference>
<feature type="region of interest" description="Disordered" evidence="1">
    <location>
        <begin position="97"/>
        <end position="174"/>
    </location>
</feature>
<evidence type="ECO:0000256" key="2">
    <source>
        <dbReference type="SAM" id="SignalP"/>
    </source>
</evidence>
<keyword evidence="4" id="KW-1185">Reference proteome</keyword>
<comment type="caution">
    <text evidence="3">The sequence shown here is derived from an EMBL/GenBank/DDBJ whole genome shotgun (WGS) entry which is preliminary data.</text>
</comment>
<evidence type="ECO:0000313" key="4">
    <source>
        <dbReference type="Proteomes" id="UP001597176"/>
    </source>
</evidence>